<reference evidence="4" key="1">
    <citation type="submission" date="2020-05" db="EMBL/GenBank/DDBJ databases">
        <authorList>
            <person name="Chiriac C."/>
            <person name="Salcher M."/>
            <person name="Ghai R."/>
            <person name="Kavagutti S V."/>
        </authorList>
    </citation>
    <scope>NUCLEOTIDE SEQUENCE</scope>
</reference>
<dbReference type="EMBL" id="LR797197">
    <property type="protein sequence ID" value="CAB4193441.1"/>
    <property type="molecule type" value="Genomic_DNA"/>
</dbReference>
<name>A0A6J7XKY9_9CAUD</name>
<evidence type="ECO:0000313" key="2">
    <source>
        <dbReference type="EMBL" id="CAB4193441.1"/>
    </source>
</evidence>
<dbReference type="EMBL" id="LR798430">
    <property type="protein sequence ID" value="CAB5231197.1"/>
    <property type="molecule type" value="Genomic_DNA"/>
</dbReference>
<evidence type="ECO:0000313" key="3">
    <source>
        <dbReference type="EMBL" id="CAB4216992.1"/>
    </source>
</evidence>
<dbReference type="EMBL" id="LR797450">
    <property type="protein sequence ID" value="CAB4216992.1"/>
    <property type="molecule type" value="Genomic_DNA"/>
</dbReference>
<accession>A0A6J7XKY9</accession>
<gene>
    <name evidence="1" type="ORF">UFOVP1127_130</name>
    <name evidence="2" type="ORF">UFOVP1242_80</name>
    <name evidence="3" type="ORF">UFOVP1492_4</name>
    <name evidence="4" type="ORF">UFOVP1580_33</name>
</gene>
<sequence>MADFCTNCARVMGFPEPDIDIAAIAVDLIPATYLPVLCEGCGMCGVALSAEQNILIIEVDGSRTEWDPEQDRMQMYQDKFGSDEGSSESNFQI</sequence>
<dbReference type="EMBL" id="LR797075">
    <property type="protein sequence ID" value="CAB4185722.1"/>
    <property type="molecule type" value="Genomic_DNA"/>
</dbReference>
<organism evidence="4">
    <name type="scientific">uncultured Caudovirales phage</name>
    <dbReference type="NCBI Taxonomy" id="2100421"/>
    <lineage>
        <taxon>Viruses</taxon>
        <taxon>Duplodnaviria</taxon>
        <taxon>Heunggongvirae</taxon>
        <taxon>Uroviricota</taxon>
        <taxon>Caudoviricetes</taxon>
        <taxon>Peduoviridae</taxon>
        <taxon>Maltschvirus</taxon>
        <taxon>Maltschvirus maltsch</taxon>
    </lineage>
</organism>
<evidence type="ECO:0000313" key="1">
    <source>
        <dbReference type="EMBL" id="CAB4185722.1"/>
    </source>
</evidence>
<evidence type="ECO:0000313" key="4">
    <source>
        <dbReference type="EMBL" id="CAB5231197.1"/>
    </source>
</evidence>
<protein>
    <submittedName>
        <fullName evidence="4">Uncharacterized protein</fullName>
    </submittedName>
</protein>
<proteinExistence type="predicted"/>